<reference evidence="1 2" key="1">
    <citation type="submission" date="2023-06" db="EMBL/GenBank/DDBJ databases">
        <authorList>
            <person name="Feng G."/>
            <person name="Li J."/>
            <person name="Zhu H."/>
        </authorList>
    </citation>
    <scope>NUCLEOTIDE SEQUENCE [LARGE SCALE GENOMIC DNA]</scope>
    <source>
        <strain evidence="1 2">RHCKG28</strain>
    </source>
</reference>
<comment type="caution">
    <text evidence="1">The sequence shown here is derived from an EMBL/GenBank/DDBJ whole genome shotgun (WGS) entry which is preliminary data.</text>
</comment>
<accession>A0ABT7TMJ1</accession>
<organism evidence="1 2">
    <name type="scientific">Curtobacterium caseinilyticum</name>
    <dbReference type="NCBI Taxonomy" id="3055137"/>
    <lineage>
        <taxon>Bacteria</taxon>
        <taxon>Bacillati</taxon>
        <taxon>Actinomycetota</taxon>
        <taxon>Actinomycetes</taxon>
        <taxon>Micrococcales</taxon>
        <taxon>Microbacteriaceae</taxon>
        <taxon>Curtobacterium</taxon>
    </lineage>
</organism>
<gene>
    <name evidence="1" type="ORF">QUG93_03800</name>
</gene>
<keyword evidence="2" id="KW-1185">Reference proteome</keyword>
<name>A0ABT7TMJ1_9MICO</name>
<proteinExistence type="predicted"/>
<dbReference type="Proteomes" id="UP001236404">
    <property type="component" value="Unassembled WGS sequence"/>
</dbReference>
<protein>
    <recommendedName>
        <fullName evidence="3">Bacterial spore germination immunoglobulin-like domain-containing protein</fullName>
    </recommendedName>
</protein>
<evidence type="ECO:0000313" key="2">
    <source>
        <dbReference type="Proteomes" id="UP001236404"/>
    </source>
</evidence>
<evidence type="ECO:0000313" key="1">
    <source>
        <dbReference type="EMBL" id="MDM7890801.1"/>
    </source>
</evidence>
<sequence length="130" mass="13070">MASALATTALLLTGCTEASSSAGSCAANEVELGDSDLRPGGSVQLTVDWLYRTCEDTGGTARASDDVTVTITPAATGRSVLLGRPRPEGPAFTVSGRFALPADLARGEAVLGVHSHDGDGSGADVPVTIR</sequence>
<dbReference type="RefSeq" id="WP_289472315.1">
    <property type="nucleotide sequence ID" value="NZ_JAUCMN010000002.1"/>
</dbReference>
<dbReference type="EMBL" id="JAUCMN010000002">
    <property type="protein sequence ID" value="MDM7890801.1"/>
    <property type="molecule type" value="Genomic_DNA"/>
</dbReference>
<evidence type="ECO:0008006" key="3">
    <source>
        <dbReference type="Google" id="ProtNLM"/>
    </source>
</evidence>